<protein>
    <submittedName>
        <fullName evidence="2">Uncharacterized protein</fullName>
    </submittedName>
</protein>
<name>A0A6J4TV87_9BACT</name>
<sequence>WAPPILSPTILRSHSPRRTNDRWPWSPRSTPKVASSCRRKRGPPPGSCLVGSPRSTWCRPRTGSCFVGSPSTRTRPGSGRPSGRKANGTPIGRSPKVGRPFTSRARRSWHQRRLDPTLPTD</sequence>
<feature type="compositionally biased region" description="Low complexity" evidence="1">
    <location>
        <begin position="68"/>
        <end position="81"/>
    </location>
</feature>
<gene>
    <name evidence="2" type="ORF">AVDCRST_MAG73-1119</name>
</gene>
<dbReference type="EMBL" id="CADCWE010000067">
    <property type="protein sequence ID" value="CAA9532856.1"/>
    <property type="molecule type" value="Genomic_DNA"/>
</dbReference>
<evidence type="ECO:0000256" key="1">
    <source>
        <dbReference type="SAM" id="MobiDB-lite"/>
    </source>
</evidence>
<reference evidence="2" key="1">
    <citation type="submission" date="2020-02" db="EMBL/GenBank/DDBJ databases">
        <authorList>
            <person name="Meier V. D."/>
        </authorList>
    </citation>
    <scope>NUCLEOTIDE SEQUENCE</scope>
    <source>
        <strain evidence="2">AVDCRST_MAG73</strain>
    </source>
</reference>
<accession>A0A6J4TV87</accession>
<evidence type="ECO:0000313" key="2">
    <source>
        <dbReference type="EMBL" id="CAA9532856.1"/>
    </source>
</evidence>
<feature type="non-terminal residue" evidence="2">
    <location>
        <position position="1"/>
    </location>
</feature>
<dbReference type="AlphaFoldDB" id="A0A6J4TV87"/>
<proteinExistence type="predicted"/>
<feature type="non-terminal residue" evidence="2">
    <location>
        <position position="121"/>
    </location>
</feature>
<feature type="region of interest" description="Disordered" evidence="1">
    <location>
        <begin position="1"/>
        <end position="121"/>
    </location>
</feature>
<organism evidence="2">
    <name type="scientific">uncultured Thermomicrobiales bacterium</name>
    <dbReference type="NCBI Taxonomy" id="1645740"/>
    <lineage>
        <taxon>Bacteria</taxon>
        <taxon>Pseudomonadati</taxon>
        <taxon>Thermomicrobiota</taxon>
        <taxon>Thermomicrobia</taxon>
        <taxon>Thermomicrobiales</taxon>
        <taxon>environmental samples</taxon>
    </lineage>
</organism>